<dbReference type="CDD" id="cd01647">
    <property type="entry name" value="RT_LTR"/>
    <property type="match status" value="1"/>
</dbReference>
<dbReference type="PANTHER" id="PTHR24559">
    <property type="entry name" value="TRANSPOSON TY3-I GAG-POL POLYPROTEIN"/>
    <property type="match status" value="1"/>
</dbReference>
<dbReference type="SUPFAM" id="SSF56672">
    <property type="entry name" value="DNA/RNA polymerases"/>
    <property type="match status" value="1"/>
</dbReference>
<dbReference type="GO" id="GO:0006508">
    <property type="term" value="P:proteolysis"/>
    <property type="evidence" value="ECO:0007669"/>
    <property type="project" value="UniProtKB-KW"/>
</dbReference>
<keyword evidence="7" id="KW-0695">RNA-directed DNA polymerase</keyword>
<evidence type="ECO:0000256" key="5">
    <source>
        <dbReference type="ARBA" id="ARBA00022759"/>
    </source>
</evidence>
<dbReference type="Pfam" id="PF00078">
    <property type="entry name" value="RVT_1"/>
    <property type="match status" value="1"/>
</dbReference>
<dbReference type="FunFam" id="3.10.10.10:FF:000007">
    <property type="entry name" value="Retrovirus-related Pol polyprotein from transposon 17.6-like Protein"/>
    <property type="match status" value="1"/>
</dbReference>
<dbReference type="InterPro" id="IPR043502">
    <property type="entry name" value="DNA/RNA_pol_sf"/>
</dbReference>
<keyword evidence="10" id="KW-1185">Reference proteome</keyword>
<protein>
    <submittedName>
        <fullName evidence="9">Pol polyprotein</fullName>
    </submittedName>
</protein>
<evidence type="ECO:0000256" key="3">
    <source>
        <dbReference type="ARBA" id="ARBA00022695"/>
    </source>
</evidence>
<dbReference type="InterPro" id="IPR053134">
    <property type="entry name" value="RNA-dir_DNA_polymerase"/>
</dbReference>
<dbReference type="GO" id="GO:0004519">
    <property type="term" value="F:endonuclease activity"/>
    <property type="evidence" value="ECO:0007669"/>
    <property type="project" value="UniProtKB-KW"/>
</dbReference>
<evidence type="ECO:0000256" key="1">
    <source>
        <dbReference type="ARBA" id="ARBA00022670"/>
    </source>
</evidence>
<keyword evidence="2" id="KW-0808">Transferase</keyword>
<organism evidence="9 10">
    <name type="scientific">Plakobranchus ocellatus</name>
    <dbReference type="NCBI Taxonomy" id="259542"/>
    <lineage>
        <taxon>Eukaryota</taxon>
        <taxon>Metazoa</taxon>
        <taxon>Spiralia</taxon>
        <taxon>Lophotrochozoa</taxon>
        <taxon>Mollusca</taxon>
        <taxon>Gastropoda</taxon>
        <taxon>Heterobranchia</taxon>
        <taxon>Euthyneura</taxon>
        <taxon>Panpulmonata</taxon>
        <taxon>Sacoglossa</taxon>
        <taxon>Placobranchoidea</taxon>
        <taxon>Plakobranchidae</taxon>
        <taxon>Plakobranchus</taxon>
    </lineage>
</organism>
<keyword evidence="5" id="KW-0255">Endonuclease</keyword>
<dbReference type="GO" id="GO:0003964">
    <property type="term" value="F:RNA-directed DNA polymerase activity"/>
    <property type="evidence" value="ECO:0007669"/>
    <property type="project" value="UniProtKB-KW"/>
</dbReference>
<accession>A0AAV3XRN0</accession>
<dbReference type="AlphaFoldDB" id="A0AAV3XRN0"/>
<evidence type="ECO:0000256" key="4">
    <source>
        <dbReference type="ARBA" id="ARBA00022722"/>
    </source>
</evidence>
<keyword evidence="3" id="KW-0548">Nucleotidyltransferase</keyword>
<dbReference type="EMBL" id="BLXT01000031">
    <property type="protein sequence ID" value="GFN73819.1"/>
    <property type="molecule type" value="Genomic_DNA"/>
</dbReference>
<dbReference type="Gene3D" id="3.30.70.270">
    <property type="match status" value="1"/>
</dbReference>
<keyword evidence="4" id="KW-0540">Nuclease</keyword>
<evidence type="ECO:0000259" key="8">
    <source>
        <dbReference type="Pfam" id="PF00078"/>
    </source>
</evidence>
<dbReference type="Gene3D" id="3.10.10.10">
    <property type="entry name" value="HIV Type 1 Reverse Transcriptase, subunit A, domain 1"/>
    <property type="match status" value="1"/>
</dbReference>
<dbReference type="InterPro" id="IPR000477">
    <property type="entry name" value="RT_dom"/>
</dbReference>
<evidence type="ECO:0000256" key="6">
    <source>
        <dbReference type="ARBA" id="ARBA00022801"/>
    </source>
</evidence>
<name>A0AAV3XRN0_9GAST</name>
<dbReference type="PANTHER" id="PTHR24559:SF444">
    <property type="entry name" value="REVERSE TRANSCRIPTASE DOMAIN-CONTAINING PROTEIN"/>
    <property type="match status" value="1"/>
</dbReference>
<reference evidence="9 10" key="1">
    <citation type="journal article" date="2021" name="Elife">
        <title>Chloroplast acquisition without the gene transfer in kleptoplastic sea slugs, Plakobranchus ocellatus.</title>
        <authorList>
            <person name="Maeda T."/>
            <person name="Takahashi S."/>
            <person name="Yoshida T."/>
            <person name="Shimamura S."/>
            <person name="Takaki Y."/>
            <person name="Nagai Y."/>
            <person name="Toyoda A."/>
            <person name="Suzuki Y."/>
            <person name="Arimoto A."/>
            <person name="Ishii H."/>
            <person name="Satoh N."/>
            <person name="Nishiyama T."/>
            <person name="Hasebe M."/>
            <person name="Maruyama T."/>
            <person name="Minagawa J."/>
            <person name="Obokata J."/>
            <person name="Shigenobu S."/>
        </authorList>
    </citation>
    <scope>NUCLEOTIDE SEQUENCE [LARGE SCALE GENOMIC DNA]</scope>
</reference>
<evidence type="ECO:0000256" key="7">
    <source>
        <dbReference type="ARBA" id="ARBA00022918"/>
    </source>
</evidence>
<dbReference type="GO" id="GO:0008233">
    <property type="term" value="F:peptidase activity"/>
    <property type="evidence" value="ECO:0007669"/>
    <property type="project" value="UniProtKB-KW"/>
</dbReference>
<gene>
    <name evidence="9" type="ORF">PoB_000032500</name>
</gene>
<dbReference type="Proteomes" id="UP000735302">
    <property type="component" value="Unassembled WGS sequence"/>
</dbReference>
<dbReference type="InterPro" id="IPR043128">
    <property type="entry name" value="Rev_trsase/Diguanyl_cyclase"/>
</dbReference>
<evidence type="ECO:0000313" key="10">
    <source>
        <dbReference type="Proteomes" id="UP000735302"/>
    </source>
</evidence>
<proteinExistence type="predicted"/>
<evidence type="ECO:0000256" key="2">
    <source>
        <dbReference type="ARBA" id="ARBA00022679"/>
    </source>
</evidence>
<keyword evidence="1" id="KW-0645">Protease</keyword>
<keyword evidence="6" id="KW-0378">Hydrolase</keyword>
<sequence>MRRTQVHFKGEADAYLDKMLKAGVVQPSISEWASPPVLVRKRDGLVQWCVDYRALNKITRKDVFPLPRIEDCVDALKGNLWFSKLDAYLQVRLDEESRPMTAFCTRRGLFEFVRMPFGLCNAPATFSIIINLVLSSLNWESVLAFLEERWSSC</sequence>
<feature type="domain" description="Reverse transcriptase" evidence="8">
    <location>
        <begin position="48"/>
        <end position="138"/>
    </location>
</feature>
<evidence type="ECO:0000313" key="9">
    <source>
        <dbReference type="EMBL" id="GFN73819.1"/>
    </source>
</evidence>
<comment type="caution">
    <text evidence="9">The sequence shown here is derived from an EMBL/GenBank/DDBJ whole genome shotgun (WGS) entry which is preliminary data.</text>
</comment>